<sequence>MNEFYTILGEQQWIALIGLVFAGFLIISVLKTTVKVVFISFVILIAANLFFDLSITELIDSSAESISEGQELLEHPLVKKVGEIDFLEWFQNRLSELDLDDFENGPKVDEKIIE</sequence>
<reference evidence="2" key="1">
    <citation type="submission" date="2021-03" db="EMBL/GenBank/DDBJ databases">
        <title>Bacillus suaedae sp. nov., isolated from Suaeda aralocaspica.</title>
        <authorList>
            <person name="Lei R.F.R."/>
        </authorList>
    </citation>
    <scope>NUCLEOTIDE SEQUENCE</scope>
    <source>
        <strain evidence="2">YZJH907-2</strain>
    </source>
</reference>
<evidence type="ECO:0000313" key="2">
    <source>
        <dbReference type="EMBL" id="MBP3950411.1"/>
    </source>
</evidence>
<keyword evidence="1" id="KW-0812">Transmembrane</keyword>
<proteinExistence type="predicted"/>
<accession>A0A941AN16</accession>
<gene>
    <name evidence="2" type="ORF">J7W16_04645</name>
</gene>
<keyword evidence="1" id="KW-0472">Membrane</keyword>
<organism evidence="2 3">
    <name type="scientific">Halalkalibacter suaedae</name>
    <dbReference type="NCBI Taxonomy" id="2822140"/>
    <lineage>
        <taxon>Bacteria</taxon>
        <taxon>Bacillati</taxon>
        <taxon>Bacillota</taxon>
        <taxon>Bacilli</taxon>
        <taxon>Bacillales</taxon>
        <taxon>Bacillaceae</taxon>
        <taxon>Halalkalibacter</taxon>
    </lineage>
</organism>
<dbReference type="EMBL" id="JAGKSQ010000002">
    <property type="protein sequence ID" value="MBP3950411.1"/>
    <property type="molecule type" value="Genomic_DNA"/>
</dbReference>
<name>A0A941AN16_9BACI</name>
<feature type="transmembrane region" description="Helical" evidence="1">
    <location>
        <begin position="12"/>
        <end position="30"/>
    </location>
</feature>
<evidence type="ECO:0000256" key="1">
    <source>
        <dbReference type="SAM" id="Phobius"/>
    </source>
</evidence>
<keyword evidence="1" id="KW-1133">Transmembrane helix</keyword>
<evidence type="ECO:0000313" key="3">
    <source>
        <dbReference type="Proteomes" id="UP000678228"/>
    </source>
</evidence>
<comment type="caution">
    <text evidence="2">The sequence shown here is derived from an EMBL/GenBank/DDBJ whole genome shotgun (WGS) entry which is preliminary data.</text>
</comment>
<feature type="transmembrane region" description="Helical" evidence="1">
    <location>
        <begin position="36"/>
        <end position="55"/>
    </location>
</feature>
<dbReference type="AlphaFoldDB" id="A0A941AN16"/>
<dbReference type="Proteomes" id="UP000678228">
    <property type="component" value="Unassembled WGS sequence"/>
</dbReference>
<dbReference type="RefSeq" id="WP_210596057.1">
    <property type="nucleotide sequence ID" value="NZ_JAGKSQ010000002.1"/>
</dbReference>
<protein>
    <submittedName>
        <fullName evidence="2">Uncharacterized protein</fullName>
    </submittedName>
</protein>
<keyword evidence="3" id="KW-1185">Reference proteome</keyword>